<keyword evidence="2" id="KW-1185">Reference proteome</keyword>
<dbReference type="EMBL" id="CAUYUJ010015131">
    <property type="protein sequence ID" value="CAK0850257.1"/>
    <property type="molecule type" value="Genomic_DNA"/>
</dbReference>
<reference evidence="1" key="1">
    <citation type="submission" date="2023-10" db="EMBL/GenBank/DDBJ databases">
        <authorList>
            <person name="Chen Y."/>
            <person name="Shah S."/>
            <person name="Dougan E. K."/>
            <person name="Thang M."/>
            <person name="Chan C."/>
        </authorList>
    </citation>
    <scope>NUCLEOTIDE SEQUENCE [LARGE SCALE GENOMIC DNA]</scope>
</reference>
<protein>
    <submittedName>
        <fullName evidence="1">Uncharacterized protein</fullName>
    </submittedName>
</protein>
<comment type="caution">
    <text evidence="1">The sequence shown here is derived from an EMBL/GenBank/DDBJ whole genome shotgun (WGS) entry which is preliminary data.</text>
</comment>
<accession>A0ABN9TVH1</accession>
<organism evidence="1 2">
    <name type="scientific">Prorocentrum cordatum</name>
    <dbReference type="NCBI Taxonomy" id="2364126"/>
    <lineage>
        <taxon>Eukaryota</taxon>
        <taxon>Sar</taxon>
        <taxon>Alveolata</taxon>
        <taxon>Dinophyceae</taxon>
        <taxon>Prorocentrales</taxon>
        <taxon>Prorocentraceae</taxon>
        <taxon>Prorocentrum</taxon>
    </lineage>
</organism>
<gene>
    <name evidence="1" type="ORF">PCOR1329_LOCUS42695</name>
</gene>
<proteinExistence type="predicted"/>
<name>A0ABN9TVH1_9DINO</name>
<dbReference type="Proteomes" id="UP001189429">
    <property type="component" value="Unassembled WGS sequence"/>
</dbReference>
<sequence length="99" mass="10657">MDFNLRLTRVACAAEELKSSRAQDLGVGQAALALSANQAQKPFSTSSLPVLRPRPRESATQAYLHFGARSLTPHFLPPFSPAGSLPGISGEREREPLTL</sequence>
<evidence type="ECO:0000313" key="2">
    <source>
        <dbReference type="Proteomes" id="UP001189429"/>
    </source>
</evidence>
<evidence type="ECO:0000313" key="1">
    <source>
        <dbReference type="EMBL" id="CAK0850257.1"/>
    </source>
</evidence>